<organism evidence="1 2">
    <name type="scientific">Oleoguttula mirabilis</name>
    <dbReference type="NCBI Taxonomy" id="1507867"/>
    <lineage>
        <taxon>Eukaryota</taxon>
        <taxon>Fungi</taxon>
        <taxon>Dikarya</taxon>
        <taxon>Ascomycota</taxon>
        <taxon>Pezizomycotina</taxon>
        <taxon>Dothideomycetes</taxon>
        <taxon>Dothideomycetidae</taxon>
        <taxon>Mycosphaerellales</taxon>
        <taxon>Teratosphaeriaceae</taxon>
        <taxon>Oleoguttula</taxon>
    </lineage>
</organism>
<comment type="caution">
    <text evidence="1">The sequence shown here is derived from an EMBL/GenBank/DDBJ whole genome shotgun (WGS) entry which is preliminary data.</text>
</comment>
<sequence length="115" mass="12766">MPHTQEYIIKLLWTAMLKTDSYLSGTDPVKKADDLKAMEALMSEAQDRIDKLPKKRKEKINFIGSHLADLSPDKIMRFIKTCKEDESKMDMAADLSSFVEGTAPSRSGANGGKSA</sequence>
<evidence type="ECO:0000313" key="2">
    <source>
        <dbReference type="Proteomes" id="UP001324427"/>
    </source>
</evidence>
<name>A0AAV9JBW5_9PEZI</name>
<proteinExistence type="predicted"/>
<dbReference type="Proteomes" id="UP001324427">
    <property type="component" value="Unassembled WGS sequence"/>
</dbReference>
<reference evidence="1 2" key="1">
    <citation type="submission" date="2021-11" db="EMBL/GenBank/DDBJ databases">
        <title>Black yeast isolated from Biological Soil Crust.</title>
        <authorList>
            <person name="Kurbessoian T."/>
        </authorList>
    </citation>
    <scope>NUCLEOTIDE SEQUENCE [LARGE SCALE GENOMIC DNA]</scope>
    <source>
        <strain evidence="1 2">CCFEE 5522</strain>
    </source>
</reference>
<dbReference type="EMBL" id="JAVFHQ010000041">
    <property type="protein sequence ID" value="KAK4542513.1"/>
    <property type="molecule type" value="Genomic_DNA"/>
</dbReference>
<accession>A0AAV9JBW5</accession>
<evidence type="ECO:0000313" key="1">
    <source>
        <dbReference type="EMBL" id="KAK4542513.1"/>
    </source>
</evidence>
<gene>
    <name evidence="1" type="ORF">LTR36_006766</name>
</gene>
<keyword evidence="2" id="KW-1185">Reference proteome</keyword>
<protein>
    <submittedName>
        <fullName evidence="1">Uncharacterized protein</fullName>
    </submittedName>
</protein>
<dbReference type="AlphaFoldDB" id="A0AAV9JBW5"/>